<evidence type="ECO:0000313" key="6">
    <source>
        <dbReference type="EMBL" id="SHI01554.1"/>
    </source>
</evidence>
<dbReference type="GO" id="GO:0016987">
    <property type="term" value="F:sigma factor activity"/>
    <property type="evidence" value="ECO:0007669"/>
    <property type="project" value="UniProtKB-KW"/>
</dbReference>
<dbReference type="InterPro" id="IPR014284">
    <property type="entry name" value="RNA_pol_sigma-70_dom"/>
</dbReference>
<dbReference type="STRING" id="1121306.SAMN02745196_02352"/>
<sequence length="188" mass="22266">MEKKNILYKNKICNLSLQDTYTLFKNFLYHKCKNWTYLYDIDDLMQISFLGLYKAFNSYDLSKNIEFHKFASVVIENELRMNHRKESKHALNIALNDLPKDDYYIFENLFIDNTSYENIAISNIYTEKLNKELLNLTPLDQKLIIDICFKNKTRKVLAKELNVVPHTIARKHKIALAKIQAAMITTFQ</sequence>
<dbReference type="RefSeq" id="WP_072832209.1">
    <property type="nucleotide sequence ID" value="NZ_FQXP01000009.1"/>
</dbReference>
<dbReference type="OrthoDB" id="1929929at2"/>
<dbReference type="PANTHER" id="PTHR30385">
    <property type="entry name" value="SIGMA FACTOR F FLAGELLAR"/>
    <property type="match status" value="1"/>
</dbReference>
<accession>A0A1M5XPV0</accession>
<keyword evidence="3" id="KW-0238">DNA-binding</keyword>
<keyword evidence="4" id="KW-0804">Transcription</keyword>
<evidence type="ECO:0000259" key="5">
    <source>
        <dbReference type="Pfam" id="PF04542"/>
    </source>
</evidence>
<dbReference type="Pfam" id="PF04542">
    <property type="entry name" value="Sigma70_r2"/>
    <property type="match status" value="1"/>
</dbReference>
<dbReference type="GO" id="GO:0003677">
    <property type="term" value="F:DNA binding"/>
    <property type="evidence" value="ECO:0007669"/>
    <property type="project" value="UniProtKB-KW"/>
</dbReference>
<dbReference type="Proteomes" id="UP000184526">
    <property type="component" value="Unassembled WGS sequence"/>
</dbReference>
<evidence type="ECO:0000256" key="4">
    <source>
        <dbReference type="ARBA" id="ARBA00023163"/>
    </source>
</evidence>
<reference evidence="6 7" key="1">
    <citation type="submission" date="2016-11" db="EMBL/GenBank/DDBJ databases">
        <authorList>
            <person name="Jaros S."/>
            <person name="Januszkiewicz K."/>
            <person name="Wedrychowicz H."/>
        </authorList>
    </citation>
    <scope>NUCLEOTIDE SEQUENCE [LARGE SCALE GENOMIC DNA]</scope>
    <source>
        <strain evidence="6 7">DSM 3089</strain>
    </source>
</reference>
<protein>
    <submittedName>
        <fullName evidence="6">RNA polymerase sigma factor, sigma-70 family</fullName>
    </submittedName>
</protein>
<evidence type="ECO:0000256" key="3">
    <source>
        <dbReference type="ARBA" id="ARBA00023125"/>
    </source>
</evidence>
<organism evidence="6 7">
    <name type="scientific">Clostridium collagenovorans DSM 3089</name>
    <dbReference type="NCBI Taxonomy" id="1121306"/>
    <lineage>
        <taxon>Bacteria</taxon>
        <taxon>Bacillati</taxon>
        <taxon>Bacillota</taxon>
        <taxon>Clostridia</taxon>
        <taxon>Eubacteriales</taxon>
        <taxon>Clostridiaceae</taxon>
        <taxon>Clostridium</taxon>
    </lineage>
</organism>
<evidence type="ECO:0000256" key="2">
    <source>
        <dbReference type="ARBA" id="ARBA00023082"/>
    </source>
</evidence>
<dbReference type="AlphaFoldDB" id="A0A1M5XPV0"/>
<feature type="domain" description="RNA polymerase sigma-70 region 2" evidence="5">
    <location>
        <begin position="23"/>
        <end position="88"/>
    </location>
</feature>
<gene>
    <name evidence="6" type="ORF">SAMN02745196_02352</name>
</gene>
<proteinExistence type="predicted"/>
<dbReference type="EMBL" id="FQXP01000009">
    <property type="protein sequence ID" value="SHI01554.1"/>
    <property type="molecule type" value="Genomic_DNA"/>
</dbReference>
<dbReference type="NCBIfam" id="TIGR02937">
    <property type="entry name" value="sigma70-ECF"/>
    <property type="match status" value="1"/>
</dbReference>
<dbReference type="InterPro" id="IPR013325">
    <property type="entry name" value="RNA_pol_sigma_r2"/>
</dbReference>
<dbReference type="GO" id="GO:0006352">
    <property type="term" value="P:DNA-templated transcription initiation"/>
    <property type="evidence" value="ECO:0007669"/>
    <property type="project" value="InterPro"/>
</dbReference>
<dbReference type="InterPro" id="IPR007627">
    <property type="entry name" value="RNA_pol_sigma70_r2"/>
</dbReference>
<keyword evidence="2" id="KW-0731">Sigma factor</keyword>
<dbReference type="Gene3D" id="1.10.1740.10">
    <property type="match status" value="1"/>
</dbReference>
<evidence type="ECO:0000256" key="1">
    <source>
        <dbReference type="ARBA" id="ARBA00023015"/>
    </source>
</evidence>
<dbReference type="SUPFAM" id="SSF88946">
    <property type="entry name" value="Sigma2 domain of RNA polymerase sigma factors"/>
    <property type="match status" value="1"/>
</dbReference>
<keyword evidence="7" id="KW-1185">Reference proteome</keyword>
<dbReference type="PANTHER" id="PTHR30385:SF7">
    <property type="entry name" value="RNA POLYMERASE SIGMA FACTOR FLIA"/>
    <property type="match status" value="1"/>
</dbReference>
<evidence type="ECO:0000313" key="7">
    <source>
        <dbReference type="Proteomes" id="UP000184526"/>
    </source>
</evidence>
<name>A0A1M5XPV0_9CLOT</name>
<keyword evidence="1" id="KW-0805">Transcription regulation</keyword>